<dbReference type="AlphaFoldDB" id="A0AAD0PVQ1"/>
<keyword evidence="2" id="KW-0614">Plasmid</keyword>
<evidence type="ECO:0000256" key="1">
    <source>
        <dbReference type="SAM" id="MobiDB-lite"/>
    </source>
</evidence>
<reference evidence="2 3" key="1">
    <citation type="journal article" date="2011" name="PLoS Pathog.">
        <title>Dynamic evolution of pathogenicity revealed by sequencing and comparative genomics of 19 Pseudomonas syringae isolates.</title>
        <authorList>
            <person name="Baltrus D.A."/>
            <person name="Nishimura M.T."/>
            <person name="Romanchuk A."/>
            <person name="Chang J.H."/>
            <person name="Mukhtar M.S."/>
            <person name="Cherkis K."/>
            <person name="Roach J."/>
            <person name="Grant S.R."/>
            <person name="Jones C.D."/>
            <person name="Dangl J.L."/>
        </authorList>
    </citation>
    <scope>NUCLEOTIDE SEQUENCE [LARGE SCALE GENOMIC DNA]</scope>
    <source>
        <strain evidence="2 3">M301315</strain>
    </source>
</reference>
<organism evidence="2 3">
    <name type="scientific">Pseudomonas amygdali pv. lachrymans str. M301315</name>
    <dbReference type="NCBI Taxonomy" id="629260"/>
    <lineage>
        <taxon>Bacteria</taxon>
        <taxon>Pseudomonadati</taxon>
        <taxon>Pseudomonadota</taxon>
        <taxon>Gammaproteobacteria</taxon>
        <taxon>Pseudomonadales</taxon>
        <taxon>Pseudomonadaceae</taxon>
        <taxon>Pseudomonas</taxon>
        <taxon>Pseudomonas amygdali</taxon>
    </lineage>
</organism>
<accession>A0AAD0PVQ1</accession>
<feature type="compositionally biased region" description="Low complexity" evidence="1">
    <location>
        <begin position="1"/>
        <end position="19"/>
    </location>
</feature>
<evidence type="ECO:0000313" key="3">
    <source>
        <dbReference type="Proteomes" id="UP000006426"/>
    </source>
</evidence>
<feature type="region of interest" description="Disordered" evidence="1">
    <location>
        <begin position="1"/>
        <end position="32"/>
    </location>
</feature>
<name>A0AAD0PVQ1_PSEAV</name>
<geneLocation type="plasmid" evidence="3">
    <name>pmppla107</name>
</geneLocation>
<gene>
    <name evidence="2" type="ORF">PLA107_030765</name>
</gene>
<proteinExistence type="predicted"/>
<evidence type="ECO:0000313" key="2">
    <source>
        <dbReference type="EMBL" id="AXH59609.1"/>
    </source>
</evidence>
<dbReference type="EMBL" id="CP031226">
    <property type="protein sequence ID" value="AXH59609.1"/>
    <property type="molecule type" value="Genomic_DNA"/>
</dbReference>
<protein>
    <submittedName>
        <fullName evidence="2">Uncharacterized protein</fullName>
    </submittedName>
</protein>
<dbReference type="GeneID" id="39474358"/>
<sequence length="110" mass="11837">MTAAPTPSQPTAQATQALTWEPSKHRQSNGETLRLGRYPVGEWQLDAELRKGARASFAVTCRLPGVRPDLGHCETSDKARSLLEKVVMGWVNSAGLTFTAPETTACGEIA</sequence>
<dbReference type="Proteomes" id="UP000006426">
    <property type="component" value="Plasmid pmppla107"/>
</dbReference>
<dbReference type="RefSeq" id="WP_005742166.1">
    <property type="nucleotide sequence ID" value="NZ_CP031226.1"/>
</dbReference>